<dbReference type="InterPro" id="IPR025660">
    <property type="entry name" value="Pept_his_AS"/>
</dbReference>
<dbReference type="InterPro" id="IPR038765">
    <property type="entry name" value="Papain-like_cys_pep_sf"/>
</dbReference>
<feature type="chain" id="PRO_5018572487" description="Peptidase C1A papain C-terminal domain-containing protein" evidence="5">
    <location>
        <begin position="17"/>
        <end position="311"/>
    </location>
</feature>
<dbReference type="InterPro" id="IPR013128">
    <property type="entry name" value="Peptidase_C1A"/>
</dbReference>
<accession>A0A078ACK5</accession>
<dbReference type="AlphaFoldDB" id="A0A078ACK5"/>
<protein>
    <recommendedName>
        <fullName evidence="6">Peptidase C1A papain C-terminal domain-containing protein</fullName>
    </recommendedName>
</protein>
<keyword evidence="8" id="KW-1185">Reference proteome</keyword>
<name>A0A078ACK5_STYLE</name>
<evidence type="ECO:0000256" key="3">
    <source>
        <dbReference type="ARBA" id="ARBA00023157"/>
    </source>
</evidence>
<reference evidence="7 8" key="1">
    <citation type="submission" date="2014-06" db="EMBL/GenBank/DDBJ databases">
        <authorList>
            <person name="Swart Estienne"/>
        </authorList>
    </citation>
    <scope>NUCLEOTIDE SEQUENCE [LARGE SCALE GENOMIC DNA]</scope>
    <source>
        <strain evidence="7 8">130c</strain>
    </source>
</reference>
<dbReference type="PROSITE" id="PS00639">
    <property type="entry name" value="THIOL_PROTEASE_HIS"/>
    <property type="match status" value="1"/>
</dbReference>
<dbReference type="GO" id="GO:0006508">
    <property type="term" value="P:proteolysis"/>
    <property type="evidence" value="ECO:0007669"/>
    <property type="project" value="InterPro"/>
</dbReference>
<organism evidence="7 8">
    <name type="scientific">Stylonychia lemnae</name>
    <name type="common">Ciliate</name>
    <dbReference type="NCBI Taxonomy" id="5949"/>
    <lineage>
        <taxon>Eukaryota</taxon>
        <taxon>Sar</taxon>
        <taxon>Alveolata</taxon>
        <taxon>Ciliophora</taxon>
        <taxon>Intramacronucleata</taxon>
        <taxon>Spirotrichea</taxon>
        <taxon>Stichotrichia</taxon>
        <taxon>Sporadotrichida</taxon>
        <taxon>Oxytrichidae</taxon>
        <taxon>Stylonychinae</taxon>
        <taxon>Stylonychia</taxon>
    </lineage>
</organism>
<evidence type="ECO:0000313" key="7">
    <source>
        <dbReference type="EMBL" id="CDW79985.1"/>
    </source>
</evidence>
<dbReference type="PROSITE" id="PS00139">
    <property type="entry name" value="THIOL_PROTEASE_CYS"/>
    <property type="match status" value="1"/>
</dbReference>
<feature type="domain" description="Peptidase C1A papain C-terminal" evidence="6">
    <location>
        <begin position="80"/>
        <end position="300"/>
    </location>
</feature>
<proteinExistence type="inferred from homology"/>
<dbReference type="Proteomes" id="UP000039865">
    <property type="component" value="Unassembled WGS sequence"/>
</dbReference>
<dbReference type="Pfam" id="PF00112">
    <property type="entry name" value="Peptidase_C1"/>
    <property type="match status" value="1"/>
</dbReference>
<dbReference type="InterPro" id="IPR000668">
    <property type="entry name" value="Peptidase_C1A_C"/>
</dbReference>
<dbReference type="OMA" id="YFDEAGC"/>
<keyword evidence="3" id="KW-1015">Disulfide bond</keyword>
<dbReference type="Gene3D" id="3.90.70.10">
    <property type="entry name" value="Cysteine proteinases"/>
    <property type="match status" value="1"/>
</dbReference>
<sequence>MLKLIIVGTVAAIASANSIVNQEMVDFIRQTNALWQPASVSENRFANYTDQQLQSLLGTVLHTPQTLPQNVPRVQPLKDLPSSFDSRTEWPGCVHAIKDQQQCGSCWAFAASEALSDRFCIASKGQTNVVLSPQDMVSCDTQNYACDGGYLNKAWEFLEKEGIPTDQCEPYKSGDGKTVPACPSTCTDSSQEYVKYKCETGSTKQANGVEATKTLISQSGPVETGFRVYADFYNYKSGVYHHVLGKYLGGHAVKLIGWGVDGNQNYWIAANSWGTSFGENGFFKIQQKDCGIDDATFGCTPQLNQAKEFYQ</sequence>
<evidence type="ECO:0000256" key="4">
    <source>
        <dbReference type="ARBA" id="ARBA00060028"/>
    </source>
</evidence>
<dbReference type="InParanoid" id="A0A078ACK5"/>
<dbReference type="GO" id="GO:0008234">
    <property type="term" value="F:cysteine-type peptidase activity"/>
    <property type="evidence" value="ECO:0007669"/>
    <property type="project" value="InterPro"/>
</dbReference>
<dbReference type="InterPro" id="IPR025661">
    <property type="entry name" value="Pept_asp_AS"/>
</dbReference>
<dbReference type="CDD" id="cd02620">
    <property type="entry name" value="Peptidase_C1A_CathepsinB"/>
    <property type="match status" value="1"/>
</dbReference>
<dbReference type="FunFam" id="3.90.70.10:FF:000096">
    <property type="entry name" value="Cathepsin B-like cysteine protease"/>
    <property type="match status" value="1"/>
</dbReference>
<keyword evidence="5" id="KW-0732">Signal</keyword>
<comment type="similarity">
    <text evidence="1">Belongs to the peptidase C1 family.</text>
</comment>
<dbReference type="SUPFAM" id="SSF54001">
    <property type="entry name" value="Cysteine proteinases"/>
    <property type="match status" value="1"/>
</dbReference>
<dbReference type="PRINTS" id="PR00705">
    <property type="entry name" value="PAPAIN"/>
</dbReference>
<dbReference type="InterPro" id="IPR000169">
    <property type="entry name" value="Pept_cys_AS"/>
</dbReference>
<dbReference type="EMBL" id="CCKQ01008523">
    <property type="protein sequence ID" value="CDW79985.1"/>
    <property type="molecule type" value="Genomic_DNA"/>
</dbReference>
<evidence type="ECO:0000256" key="5">
    <source>
        <dbReference type="SAM" id="SignalP"/>
    </source>
</evidence>
<dbReference type="SMART" id="SM00645">
    <property type="entry name" value="Pept_C1"/>
    <property type="match status" value="1"/>
</dbReference>
<dbReference type="OrthoDB" id="640249at2759"/>
<comment type="function">
    <text evidence="4">Thiol protease which is required for parasite excystation and invasion of the proximal small intestine of the human host.</text>
</comment>
<feature type="signal peptide" evidence="5">
    <location>
        <begin position="1"/>
        <end position="16"/>
    </location>
</feature>
<dbReference type="PANTHER" id="PTHR12411">
    <property type="entry name" value="CYSTEINE PROTEASE FAMILY C1-RELATED"/>
    <property type="match status" value="1"/>
</dbReference>
<gene>
    <name evidence="7" type="primary">Contig8308.g8860</name>
    <name evidence="7" type="ORF">STYLEM_8977</name>
</gene>
<evidence type="ECO:0000256" key="2">
    <source>
        <dbReference type="ARBA" id="ARBA00023145"/>
    </source>
</evidence>
<evidence type="ECO:0000259" key="6">
    <source>
        <dbReference type="SMART" id="SM00645"/>
    </source>
</evidence>
<evidence type="ECO:0000256" key="1">
    <source>
        <dbReference type="ARBA" id="ARBA00008455"/>
    </source>
</evidence>
<dbReference type="PROSITE" id="PS00640">
    <property type="entry name" value="THIOL_PROTEASE_ASN"/>
    <property type="match status" value="1"/>
</dbReference>
<keyword evidence="2" id="KW-0865">Zymogen</keyword>
<evidence type="ECO:0000313" key="8">
    <source>
        <dbReference type="Proteomes" id="UP000039865"/>
    </source>
</evidence>